<proteinExistence type="predicted"/>
<feature type="transmembrane region" description="Helical" evidence="5">
    <location>
        <begin position="79"/>
        <end position="101"/>
    </location>
</feature>
<keyword evidence="4 5" id="KW-0472">Membrane</keyword>
<dbReference type="Gene3D" id="1.20.1250.20">
    <property type="entry name" value="MFS general substrate transporter like domains"/>
    <property type="match status" value="1"/>
</dbReference>
<feature type="transmembrane region" description="Helical" evidence="5">
    <location>
        <begin position="309"/>
        <end position="330"/>
    </location>
</feature>
<dbReference type="GO" id="GO:0022857">
    <property type="term" value="F:transmembrane transporter activity"/>
    <property type="evidence" value="ECO:0007669"/>
    <property type="project" value="InterPro"/>
</dbReference>
<evidence type="ECO:0000256" key="1">
    <source>
        <dbReference type="ARBA" id="ARBA00004141"/>
    </source>
</evidence>
<dbReference type="Proteomes" id="UP000677228">
    <property type="component" value="Unassembled WGS sequence"/>
</dbReference>
<dbReference type="InterPro" id="IPR049680">
    <property type="entry name" value="FLVCR1-2_SLC49-like"/>
</dbReference>
<accession>A0A8S2J0K7</accession>
<sequence>MQRKSWLTNSISLPFIHLGQIVNAACGPLVMAPVSQLSCLWFGTNERTRATSAALVASNLGPTFGFLISPYIVSKPDNVPYLLFFHVDLAFVACVLTLLYFPSVPPSPPSPAAELLIYHPLSEEQGAHVRLYLRNVWQCLSTPSFLLLSLAAGIMGGTLAAWTGLLTTILAPMNYTEKQAGWVGFGNYLATMAGSSLMGVIADRRRFQYKLKFLILFSLICCFLCIAWFQLGVRTLFYEEPVLKLSIPTIALSISMTGLFFGAASPLMYECLAEIMHPLPESLSASILVQWSNTTALILISIAPRRYKLMNLLVLIMAGMAIVMVCFVKVQYKRKDEDKRKILDQKQLGVDSRIGSL</sequence>
<evidence type="ECO:0000256" key="5">
    <source>
        <dbReference type="SAM" id="Phobius"/>
    </source>
</evidence>
<comment type="caution">
    <text evidence="7">The sequence shown here is derived from an EMBL/GenBank/DDBJ whole genome shotgun (WGS) entry which is preliminary data.</text>
</comment>
<evidence type="ECO:0000313" key="7">
    <source>
        <dbReference type="EMBL" id="CAF3772972.1"/>
    </source>
</evidence>
<feature type="transmembrane region" description="Helical" evidence="5">
    <location>
        <begin position="20"/>
        <end position="42"/>
    </location>
</feature>
<feature type="transmembrane region" description="Helical" evidence="5">
    <location>
        <begin position="285"/>
        <end position="303"/>
    </location>
</feature>
<dbReference type="PANTHER" id="PTHR10924:SF6">
    <property type="entry name" value="SOLUTE CARRIER FAMILY 49 MEMBER A3"/>
    <property type="match status" value="1"/>
</dbReference>
<comment type="subcellular location">
    <subcellularLocation>
        <location evidence="1">Membrane</location>
        <topology evidence="1">Multi-pass membrane protein</topology>
    </subcellularLocation>
</comment>
<evidence type="ECO:0000313" key="8">
    <source>
        <dbReference type="Proteomes" id="UP000682733"/>
    </source>
</evidence>
<dbReference type="InterPro" id="IPR036259">
    <property type="entry name" value="MFS_trans_sf"/>
</dbReference>
<evidence type="ECO:0008006" key="9">
    <source>
        <dbReference type="Google" id="ProtNLM"/>
    </source>
</evidence>
<evidence type="ECO:0000313" key="6">
    <source>
        <dbReference type="EMBL" id="CAF1003645.1"/>
    </source>
</evidence>
<dbReference type="InterPro" id="IPR011701">
    <property type="entry name" value="MFS"/>
</dbReference>
<dbReference type="AlphaFoldDB" id="A0A8S2J0K7"/>
<dbReference type="EMBL" id="CAJOBA010006443">
    <property type="protein sequence ID" value="CAF3772972.1"/>
    <property type="molecule type" value="Genomic_DNA"/>
</dbReference>
<dbReference type="EMBL" id="CAJNOK010006435">
    <property type="protein sequence ID" value="CAF1003645.1"/>
    <property type="molecule type" value="Genomic_DNA"/>
</dbReference>
<organism evidence="7 8">
    <name type="scientific">Didymodactylos carnosus</name>
    <dbReference type="NCBI Taxonomy" id="1234261"/>
    <lineage>
        <taxon>Eukaryota</taxon>
        <taxon>Metazoa</taxon>
        <taxon>Spiralia</taxon>
        <taxon>Gnathifera</taxon>
        <taxon>Rotifera</taxon>
        <taxon>Eurotatoria</taxon>
        <taxon>Bdelloidea</taxon>
        <taxon>Philodinida</taxon>
        <taxon>Philodinidae</taxon>
        <taxon>Didymodactylos</taxon>
    </lineage>
</organism>
<feature type="transmembrane region" description="Helical" evidence="5">
    <location>
        <begin position="145"/>
        <end position="170"/>
    </location>
</feature>
<feature type="transmembrane region" description="Helical" evidence="5">
    <location>
        <begin position="213"/>
        <end position="233"/>
    </location>
</feature>
<gene>
    <name evidence="6" type="ORF">OVA965_LOCUS14688</name>
    <name evidence="7" type="ORF">TMI583_LOCUS14692</name>
</gene>
<evidence type="ECO:0000256" key="2">
    <source>
        <dbReference type="ARBA" id="ARBA00022692"/>
    </source>
</evidence>
<keyword evidence="3 5" id="KW-1133">Transmembrane helix</keyword>
<name>A0A8S2J0K7_9BILA</name>
<dbReference type="Pfam" id="PF07690">
    <property type="entry name" value="MFS_1"/>
    <property type="match status" value="1"/>
</dbReference>
<evidence type="ECO:0000256" key="4">
    <source>
        <dbReference type="ARBA" id="ARBA00023136"/>
    </source>
</evidence>
<reference evidence="7" key="1">
    <citation type="submission" date="2021-02" db="EMBL/GenBank/DDBJ databases">
        <authorList>
            <person name="Nowell W R."/>
        </authorList>
    </citation>
    <scope>NUCLEOTIDE SEQUENCE</scope>
</reference>
<feature type="transmembrane region" description="Helical" evidence="5">
    <location>
        <begin position="54"/>
        <end position="73"/>
    </location>
</feature>
<feature type="transmembrane region" description="Helical" evidence="5">
    <location>
        <begin position="245"/>
        <end position="264"/>
    </location>
</feature>
<evidence type="ECO:0000256" key="3">
    <source>
        <dbReference type="ARBA" id="ARBA00022989"/>
    </source>
</evidence>
<dbReference type="Proteomes" id="UP000682733">
    <property type="component" value="Unassembled WGS sequence"/>
</dbReference>
<dbReference type="PANTHER" id="PTHR10924">
    <property type="entry name" value="MAJOR FACILITATOR SUPERFAMILY PROTEIN-RELATED"/>
    <property type="match status" value="1"/>
</dbReference>
<protein>
    <recommendedName>
        <fullName evidence="9">Major facilitator superfamily (MFS) profile domain-containing protein</fullName>
    </recommendedName>
</protein>
<keyword evidence="2 5" id="KW-0812">Transmembrane</keyword>
<dbReference type="SUPFAM" id="SSF103473">
    <property type="entry name" value="MFS general substrate transporter"/>
    <property type="match status" value="1"/>
</dbReference>
<dbReference type="GO" id="GO:0016020">
    <property type="term" value="C:membrane"/>
    <property type="evidence" value="ECO:0007669"/>
    <property type="project" value="UniProtKB-SubCell"/>
</dbReference>